<protein>
    <submittedName>
        <fullName evidence="2">Uncharacterized protein</fullName>
    </submittedName>
</protein>
<reference evidence="2 3" key="1">
    <citation type="submission" date="2023-12" db="EMBL/GenBank/DDBJ databases">
        <title>Baltic Sea Cyanobacteria.</title>
        <authorList>
            <person name="Delbaje E."/>
            <person name="Fewer D.P."/>
            <person name="Shishido T.K."/>
        </authorList>
    </citation>
    <scope>NUCLEOTIDE SEQUENCE [LARGE SCALE GENOMIC DNA]</scope>
    <source>
        <strain evidence="2 3">UHCC 0060</strain>
    </source>
</reference>
<gene>
    <name evidence="2" type="ORF">VB695_07100</name>
</gene>
<feature type="transmembrane region" description="Helical" evidence="1">
    <location>
        <begin position="49"/>
        <end position="74"/>
    </location>
</feature>
<organism evidence="2 3">
    <name type="scientific">Nodularia spumigena UHCC 0060</name>
    <dbReference type="NCBI Taxonomy" id="3110300"/>
    <lineage>
        <taxon>Bacteria</taxon>
        <taxon>Bacillati</taxon>
        <taxon>Cyanobacteriota</taxon>
        <taxon>Cyanophyceae</taxon>
        <taxon>Nostocales</taxon>
        <taxon>Nodulariaceae</taxon>
        <taxon>Nodularia</taxon>
    </lineage>
</organism>
<keyword evidence="3" id="KW-1185">Reference proteome</keyword>
<dbReference type="Proteomes" id="UP001303285">
    <property type="component" value="Unassembled WGS sequence"/>
</dbReference>
<keyword evidence="1" id="KW-0812">Transmembrane</keyword>
<name>A0ABU5UNM8_NODSP</name>
<evidence type="ECO:0000256" key="1">
    <source>
        <dbReference type="SAM" id="Phobius"/>
    </source>
</evidence>
<keyword evidence="1" id="KW-1133">Transmembrane helix</keyword>
<dbReference type="EMBL" id="JAYGHK010000016">
    <property type="protein sequence ID" value="MEA5607844.1"/>
    <property type="molecule type" value="Genomic_DNA"/>
</dbReference>
<evidence type="ECO:0000313" key="3">
    <source>
        <dbReference type="Proteomes" id="UP001303285"/>
    </source>
</evidence>
<sequence>MHIVALSVTSFSFVCELLVVNDCDRLLNSRSRRDEQEKHLYMKLPLPTLILWAIAGGGALPIALFVTAIFCWILGDIIWHSIGQISG</sequence>
<comment type="caution">
    <text evidence="2">The sequence shown here is derived from an EMBL/GenBank/DDBJ whole genome shotgun (WGS) entry which is preliminary data.</text>
</comment>
<accession>A0ABU5UNM8</accession>
<keyword evidence="1" id="KW-0472">Membrane</keyword>
<evidence type="ECO:0000313" key="2">
    <source>
        <dbReference type="EMBL" id="MEA5607844.1"/>
    </source>
</evidence>
<proteinExistence type="predicted"/>